<dbReference type="PANTHER" id="PTHR15336:SF0">
    <property type="entry name" value="CYTOCHROME B-C1 COMPLEX SUBUNIT 6, MITOCHONDRIAL"/>
    <property type="match status" value="1"/>
</dbReference>
<evidence type="ECO:0000256" key="2">
    <source>
        <dbReference type="ARBA" id="ARBA00006498"/>
    </source>
</evidence>
<evidence type="ECO:0000256" key="9">
    <source>
        <dbReference type="ARBA" id="ARBA00023157"/>
    </source>
</evidence>
<evidence type="ECO:0000256" key="5">
    <source>
        <dbReference type="ARBA" id="ARBA00022792"/>
    </source>
</evidence>
<proteinExistence type="inferred from homology"/>
<dbReference type="PANTHER" id="PTHR15336">
    <property type="entry name" value="UBIQUINOL-CYTOCHROME C REDUCTASE COMPLEX 7.8 KDA PROTEIN"/>
    <property type="match status" value="1"/>
</dbReference>
<keyword evidence="7" id="KW-0496">Mitochondrion</keyword>
<reference evidence="11" key="1">
    <citation type="submission" date="2022-01" db="EMBL/GenBank/DDBJ databases">
        <authorList>
            <person name="King R."/>
        </authorList>
    </citation>
    <scope>NUCLEOTIDE SEQUENCE</scope>
</reference>
<keyword evidence="5" id="KW-0999">Mitochondrion inner membrane</keyword>
<dbReference type="AlphaFoldDB" id="A0A9N9SPB1"/>
<dbReference type="Proteomes" id="UP001153709">
    <property type="component" value="Chromosome 1"/>
</dbReference>
<keyword evidence="12" id="KW-1185">Reference proteome</keyword>
<accession>A0A9N9SPB1</accession>
<evidence type="ECO:0000256" key="7">
    <source>
        <dbReference type="ARBA" id="ARBA00023128"/>
    </source>
</evidence>
<dbReference type="FunFam" id="1.10.287.20:FF:000001">
    <property type="entry name" value="Cytochrome b-c1 complex subunit 6"/>
    <property type="match status" value="1"/>
</dbReference>
<evidence type="ECO:0000256" key="6">
    <source>
        <dbReference type="ARBA" id="ARBA00022982"/>
    </source>
</evidence>
<dbReference type="InterPro" id="IPR003422">
    <property type="entry name" value="Cyt_b-c1_6"/>
</dbReference>
<keyword evidence="4" id="KW-0679">Respiratory chain</keyword>
<keyword evidence="3" id="KW-0813">Transport</keyword>
<gene>
    <name evidence="11" type="ORF">DIABBA_LOCUS1735</name>
</gene>
<sequence length="253" mass="29824">MFFKWFTTFESVKPDEKHESTPTVQENCMKNIGFVSTKEEDTRIETQQNNEFGNIHQNFKNKLSFIMAKLSFPSLKAEDSKINQKCNRKNIAAAIVEDNLKQQEIDQPVVEEEQPVETIQETIQEGNKKCNKKKESVLPEKKSAQTFKEEKIEEEKIEEEKIKEDKFEEETFKENKFEEETVVEEDKGEDPQDILRRQCRETEYCQRLVQIYEACNERVNSRPQTAETCVEELFDLLKAVDKCVTKDLFDKLK</sequence>
<organism evidence="11 12">
    <name type="scientific">Diabrotica balteata</name>
    <name type="common">Banded cucumber beetle</name>
    <dbReference type="NCBI Taxonomy" id="107213"/>
    <lineage>
        <taxon>Eukaryota</taxon>
        <taxon>Metazoa</taxon>
        <taxon>Ecdysozoa</taxon>
        <taxon>Arthropoda</taxon>
        <taxon>Hexapoda</taxon>
        <taxon>Insecta</taxon>
        <taxon>Pterygota</taxon>
        <taxon>Neoptera</taxon>
        <taxon>Endopterygota</taxon>
        <taxon>Coleoptera</taxon>
        <taxon>Polyphaga</taxon>
        <taxon>Cucujiformia</taxon>
        <taxon>Chrysomeloidea</taxon>
        <taxon>Chrysomelidae</taxon>
        <taxon>Galerucinae</taxon>
        <taxon>Diabroticina</taxon>
        <taxon>Diabroticites</taxon>
        <taxon>Diabrotica</taxon>
    </lineage>
</organism>
<keyword evidence="6" id="KW-0249">Electron transport</keyword>
<dbReference type="SUPFAM" id="SSF81531">
    <property type="entry name" value="Non-heme 11 kDa protein of cytochrome bc1 complex (Ubiquinol-cytochrome c reductase)"/>
    <property type="match status" value="1"/>
</dbReference>
<dbReference type="InterPro" id="IPR036811">
    <property type="entry name" value="Ubol_cytC_Rdtase_hinge_dom_sf"/>
</dbReference>
<dbReference type="Gene3D" id="1.10.287.20">
    <property type="entry name" value="Ubiquinol-cytochrome C reductase hinge domain"/>
    <property type="match status" value="1"/>
</dbReference>
<evidence type="ECO:0000313" key="11">
    <source>
        <dbReference type="EMBL" id="CAG9827761.1"/>
    </source>
</evidence>
<feature type="domain" description="Ubiquinol-cytochrome C reductase hinge" evidence="10">
    <location>
        <begin position="190"/>
        <end position="253"/>
    </location>
</feature>
<dbReference type="EMBL" id="OU898276">
    <property type="protein sequence ID" value="CAG9827761.1"/>
    <property type="molecule type" value="Genomic_DNA"/>
</dbReference>
<comment type="similarity">
    <text evidence="2">Belongs to the UQCRH/QCR6 family.</text>
</comment>
<evidence type="ECO:0000256" key="3">
    <source>
        <dbReference type="ARBA" id="ARBA00022448"/>
    </source>
</evidence>
<dbReference type="GO" id="GO:0005743">
    <property type="term" value="C:mitochondrial inner membrane"/>
    <property type="evidence" value="ECO:0007669"/>
    <property type="project" value="UniProtKB-SubCell"/>
</dbReference>
<evidence type="ECO:0000256" key="1">
    <source>
        <dbReference type="ARBA" id="ARBA00004137"/>
    </source>
</evidence>
<dbReference type="Pfam" id="PF02320">
    <property type="entry name" value="UCR_hinge"/>
    <property type="match status" value="1"/>
</dbReference>
<keyword evidence="8" id="KW-0472">Membrane</keyword>
<name>A0A9N9SPB1_DIABA</name>
<keyword evidence="9" id="KW-1015">Disulfide bond</keyword>
<comment type="subcellular location">
    <subcellularLocation>
        <location evidence="1">Mitochondrion inner membrane</location>
        <topology evidence="1">Peripheral membrane protein</topology>
        <orientation evidence="1">Intermembrane side</orientation>
    </subcellularLocation>
</comment>
<dbReference type="GO" id="GO:0006122">
    <property type="term" value="P:mitochondrial electron transport, ubiquinol to cytochrome c"/>
    <property type="evidence" value="ECO:0007669"/>
    <property type="project" value="InterPro"/>
</dbReference>
<evidence type="ECO:0000259" key="10">
    <source>
        <dbReference type="Pfam" id="PF02320"/>
    </source>
</evidence>
<dbReference type="InterPro" id="IPR023184">
    <property type="entry name" value="Ubol_cytC_Rdtase_hinge_dom"/>
</dbReference>
<protein>
    <recommendedName>
        <fullName evidence="10">Ubiquinol-cytochrome C reductase hinge domain-containing protein</fullName>
    </recommendedName>
</protein>
<evidence type="ECO:0000313" key="12">
    <source>
        <dbReference type="Proteomes" id="UP001153709"/>
    </source>
</evidence>
<evidence type="ECO:0000256" key="8">
    <source>
        <dbReference type="ARBA" id="ARBA00023136"/>
    </source>
</evidence>
<evidence type="ECO:0000256" key="4">
    <source>
        <dbReference type="ARBA" id="ARBA00022660"/>
    </source>
</evidence>
<dbReference type="OrthoDB" id="405848at2759"/>